<dbReference type="OrthoDB" id="9834774at2"/>
<name>A0A7M3MH46_9BACT</name>
<organism evidence="1 2">
    <name type="scientific">Oceanidesulfovibrio indonesiensis</name>
    <dbReference type="NCBI Taxonomy" id="54767"/>
    <lineage>
        <taxon>Bacteria</taxon>
        <taxon>Pseudomonadati</taxon>
        <taxon>Thermodesulfobacteriota</taxon>
        <taxon>Desulfovibrionia</taxon>
        <taxon>Desulfovibrionales</taxon>
        <taxon>Desulfovibrionaceae</taxon>
        <taxon>Oceanidesulfovibrio</taxon>
    </lineage>
</organism>
<dbReference type="Proteomes" id="UP000448292">
    <property type="component" value="Unassembled WGS sequence"/>
</dbReference>
<gene>
    <name evidence="1" type="ORF">DPQ33_04895</name>
</gene>
<proteinExistence type="predicted"/>
<protein>
    <submittedName>
        <fullName evidence="1">Uncharacterized protein</fullName>
    </submittedName>
</protein>
<accession>A0A7M3MH46</accession>
<comment type="caution">
    <text evidence="1">The sequence shown here is derived from an EMBL/GenBank/DDBJ whole genome shotgun (WGS) entry which is preliminary data.</text>
</comment>
<sequence length="266" mass="30496">MQPIIIRFVLNKPSNRVALQKLHSSIGAVGSYLNSLARDMDFENQEEWQVANVTQRNKNDAIAFNIISNKKYKDVIVEEFTEQIYLFEDFERLRKSTRISEQTIDSFVKLANVLEEGDKIKLGSKFFKDKKGKWSIITKEKGHRIKESWSKSYELYGDVQGVIKSFSKGKVVHHCKIQDLIFDSIVDCSFADDLYDAVAKLFVGRDTIVQAFGRAKADTTTNRITKMDIDKMYESPAFESGDIGKFRGCAPQLKAELKSSEWLHNE</sequence>
<dbReference type="RefSeq" id="WP_144302077.1">
    <property type="nucleotide sequence ID" value="NZ_QMIE01000003.1"/>
</dbReference>
<evidence type="ECO:0000313" key="1">
    <source>
        <dbReference type="EMBL" id="TVM18809.1"/>
    </source>
</evidence>
<evidence type="ECO:0000313" key="2">
    <source>
        <dbReference type="Proteomes" id="UP000448292"/>
    </source>
</evidence>
<keyword evidence="2" id="KW-1185">Reference proteome</keyword>
<reference evidence="1 2" key="1">
    <citation type="submission" date="2018-06" db="EMBL/GenBank/DDBJ databases">
        <title>Complete genome of Desulfovibrio indonesiensis P37SLT.</title>
        <authorList>
            <person name="Crispim J.S."/>
            <person name="Vidigal P.M.P."/>
            <person name="Silva L.C.F."/>
            <person name="Laguardia C.N."/>
            <person name="Araujo L.C."/>
            <person name="Dias R.S."/>
            <person name="Sousa M.P."/>
            <person name="Paula S.O."/>
            <person name="Silva C."/>
        </authorList>
    </citation>
    <scope>NUCLEOTIDE SEQUENCE [LARGE SCALE GENOMIC DNA]</scope>
    <source>
        <strain evidence="1 2">P37SLT</strain>
    </source>
</reference>
<dbReference type="EMBL" id="QMIE01000003">
    <property type="protein sequence ID" value="TVM18809.1"/>
    <property type="molecule type" value="Genomic_DNA"/>
</dbReference>
<dbReference type="AlphaFoldDB" id="A0A7M3MH46"/>